<dbReference type="EC" id="5.6.2.4" evidence="9"/>
<evidence type="ECO:0000256" key="5">
    <source>
        <dbReference type="ARBA" id="ARBA00022840"/>
    </source>
</evidence>
<dbReference type="InterPro" id="IPR027417">
    <property type="entry name" value="P-loop_NTPase"/>
</dbReference>
<dbReference type="PANTHER" id="PTHR11070">
    <property type="entry name" value="UVRD / RECB / PCRA DNA HELICASE FAMILY MEMBER"/>
    <property type="match status" value="1"/>
</dbReference>
<proteinExistence type="inferred from homology"/>
<dbReference type="EMBL" id="JBHTCT010000011">
    <property type="protein sequence ID" value="MFC7364448.1"/>
    <property type="molecule type" value="Genomic_DNA"/>
</dbReference>
<dbReference type="PROSITE" id="PS51217">
    <property type="entry name" value="UVRD_HELICASE_CTER"/>
    <property type="match status" value="1"/>
</dbReference>
<evidence type="ECO:0000256" key="3">
    <source>
        <dbReference type="ARBA" id="ARBA00022801"/>
    </source>
</evidence>
<dbReference type="SUPFAM" id="SSF52540">
    <property type="entry name" value="P-loop containing nucleoside triphosphate hydrolases"/>
    <property type="match status" value="1"/>
</dbReference>
<keyword evidence="3 11" id="KW-0378">Hydrolase</keyword>
<name>A0ABW2NE89_9BACL</name>
<dbReference type="GO" id="GO:0004386">
    <property type="term" value="F:helicase activity"/>
    <property type="evidence" value="ECO:0007669"/>
    <property type="project" value="UniProtKB-KW"/>
</dbReference>
<dbReference type="PANTHER" id="PTHR11070:SF2">
    <property type="entry name" value="ATP-DEPENDENT DNA HELICASE SRS2"/>
    <property type="match status" value="1"/>
</dbReference>
<evidence type="ECO:0000256" key="2">
    <source>
        <dbReference type="ARBA" id="ARBA00022741"/>
    </source>
</evidence>
<reference evidence="15" key="1">
    <citation type="journal article" date="2019" name="Int. J. Syst. Evol. Microbiol.">
        <title>The Global Catalogue of Microorganisms (GCM) 10K type strain sequencing project: providing services to taxonomists for standard genome sequencing and annotation.</title>
        <authorList>
            <consortium name="The Broad Institute Genomics Platform"/>
            <consortium name="The Broad Institute Genome Sequencing Center for Infectious Disease"/>
            <person name="Wu L."/>
            <person name="Ma J."/>
        </authorList>
    </citation>
    <scope>NUCLEOTIDE SEQUENCE [LARGE SCALE GENOMIC DNA]</scope>
    <source>
        <strain evidence="15">JCM 4738</strain>
    </source>
</reference>
<dbReference type="Pfam" id="PF00580">
    <property type="entry name" value="UvrD-helicase"/>
    <property type="match status" value="1"/>
</dbReference>
<dbReference type="Proteomes" id="UP001596483">
    <property type="component" value="Unassembled WGS sequence"/>
</dbReference>
<dbReference type="CDD" id="cd17932">
    <property type="entry name" value="DEXQc_UvrD"/>
    <property type="match status" value="1"/>
</dbReference>
<feature type="binding site" evidence="11">
    <location>
        <begin position="40"/>
        <end position="47"/>
    </location>
    <ligand>
        <name>ATP</name>
        <dbReference type="ChEBI" id="CHEBI:30616"/>
    </ligand>
</feature>
<gene>
    <name evidence="14" type="ORF">ACFQQH_04825</name>
</gene>
<comment type="catalytic activity">
    <reaction evidence="10">
        <text>ATP + H2O = ADP + phosphate + H(+)</text>
        <dbReference type="Rhea" id="RHEA:13065"/>
        <dbReference type="ChEBI" id="CHEBI:15377"/>
        <dbReference type="ChEBI" id="CHEBI:15378"/>
        <dbReference type="ChEBI" id="CHEBI:30616"/>
        <dbReference type="ChEBI" id="CHEBI:43474"/>
        <dbReference type="ChEBI" id="CHEBI:456216"/>
        <dbReference type="EC" id="5.6.2.4"/>
    </reaction>
</comment>
<dbReference type="InterPro" id="IPR013986">
    <property type="entry name" value="DExx_box_DNA_helicase_dom_sf"/>
</dbReference>
<dbReference type="InterPro" id="IPR000212">
    <property type="entry name" value="DNA_helicase_UvrD/REP"/>
</dbReference>
<comment type="catalytic activity">
    <reaction evidence="8">
        <text>Couples ATP hydrolysis with the unwinding of duplex DNA by translocating in the 3'-5' direction.</text>
        <dbReference type="EC" id="5.6.2.4"/>
    </reaction>
</comment>
<dbReference type="Gene3D" id="3.40.50.300">
    <property type="entry name" value="P-loop containing nucleotide triphosphate hydrolases"/>
    <property type="match status" value="2"/>
</dbReference>
<keyword evidence="6" id="KW-0238">DNA-binding</keyword>
<evidence type="ECO:0000259" key="13">
    <source>
        <dbReference type="PROSITE" id="PS51217"/>
    </source>
</evidence>
<protein>
    <recommendedName>
        <fullName evidence="9">DNA 3'-5' helicase</fullName>
        <ecNumber evidence="9">5.6.2.4</ecNumber>
    </recommendedName>
</protein>
<dbReference type="Gene3D" id="1.10.10.160">
    <property type="match status" value="1"/>
</dbReference>
<dbReference type="InterPro" id="IPR014017">
    <property type="entry name" value="DNA_helicase_UvrD-like_C"/>
</dbReference>
<keyword evidence="15" id="KW-1185">Reference proteome</keyword>
<keyword evidence="4 11" id="KW-0347">Helicase</keyword>
<keyword evidence="7" id="KW-0413">Isomerase</keyword>
<evidence type="ECO:0000256" key="6">
    <source>
        <dbReference type="ARBA" id="ARBA00023125"/>
    </source>
</evidence>
<evidence type="ECO:0000256" key="1">
    <source>
        <dbReference type="ARBA" id="ARBA00009922"/>
    </source>
</evidence>
<evidence type="ECO:0000313" key="15">
    <source>
        <dbReference type="Proteomes" id="UP001596483"/>
    </source>
</evidence>
<evidence type="ECO:0000256" key="9">
    <source>
        <dbReference type="ARBA" id="ARBA00034808"/>
    </source>
</evidence>
<dbReference type="InterPro" id="IPR014016">
    <property type="entry name" value="UvrD-like_ATP-bd"/>
</dbReference>
<evidence type="ECO:0000256" key="4">
    <source>
        <dbReference type="ARBA" id="ARBA00022806"/>
    </source>
</evidence>
<comment type="caution">
    <text evidence="14">The sequence shown here is derived from an EMBL/GenBank/DDBJ whole genome shotgun (WGS) entry which is preliminary data.</text>
</comment>
<dbReference type="PROSITE" id="PS51198">
    <property type="entry name" value="UVRD_HELICASE_ATP_BIND"/>
    <property type="match status" value="1"/>
</dbReference>
<feature type="domain" description="UvrD-like helicase C-terminal" evidence="13">
    <location>
        <begin position="303"/>
        <end position="566"/>
    </location>
</feature>
<evidence type="ECO:0000256" key="10">
    <source>
        <dbReference type="ARBA" id="ARBA00048988"/>
    </source>
</evidence>
<evidence type="ECO:0000256" key="7">
    <source>
        <dbReference type="ARBA" id="ARBA00023235"/>
    </source>
</evidence>
<sequence>MEGMDAMDFFERKRTETGVSLNDVQKQVVLKTDGPLLVLACPGSGKTTTMIMRIGYMIAEKGIPPTRIKPITFSKAAAADMRDRFTKLFPGLQPPAFSTIHSLALDIVRRHLDHMGIEWALIEGKTEQVPPKPVLLKRSFREVTGEDPTEDELKSIGTFASFVKNRLIPQEEWTGLKGPVERAGEILLKYEALKRSRRRLTLLDFDDMLTIAEEALRTDPDLCMRMQDRFDYMITDESQDTSLAQHRIVEHLVRRHVNLCAVADDDQSIYTWRGADPQYLMDFRNHYPHAEILMMETNYRSSEEIVQTAAGFIKRNKERYEKGMVPVNGSAGPVNLKRFHDRDEQVRYVIYELLAMENPGEAAVLFRNNSSSTAFVSELHRRGIPFYMKDADDRFFDHWVVEDLLNFMRLAYLPERKDLFARVALKMDLFISRAAVETFVRSGPEGNVFDAFARSHANLNDDQRRKLTAYRSIYDGLKDRRPADIIRTVRENLGYGASLKSRSEKFGYRIDTLTGMLDTLTVIAAPLRSMTAFAEKLAELKEAVSQAKRTPQEGAVTLSTFHSAKGLEFKQVFMVDLNEGTIPASEDLKDPDMMEESRRLFYVGMTRAKERLELLNYSTDNGKDLTESRFISEVRGLLAIGRPVGEIPEIPRKSVRKRTAVIHGPDTISDSGSLVPGMQVRHKVFGNGEVEQIREDRVLIRFAKQEKELDLGMCISRGLLEERG</sequence>
<keyword evidence="2 11" id="KW-0547">Nucleotide-binding</keyword>
<dbReference type="Pfam" id="PF13361">
    <property type="entry name" value="UvrD_C"/>
    <property type="match status" value="1"/>
</dbReference>
<evidence type="ECO:0000256" key="11">
    <source>
        <dbReference type="PROSITE-ProRule" id="PRU00560"/>
    </source>
</evidence>
<keyword evidence="5 11" id="KW-0067">ATP-binding</keyword>
<evidence type="ECO:0000313" key="14">
    <source>
        <dbReference type="EMBL" id="MFC7364448.1"/>
    </source>
</evidence>
<dbReference type="Gene3D" id="1.10.486.10">
    <property type="entry name" value="PCRA, domain 4"/>
    <property type="match status" value="1"/>
</dbReference>
<accession>A0ABW2NE89</accession>
<organism evidence="14 15">
    <name type="scientific">Bhargavaea changchunensis</name>
    <dbReference type="NCBI Taxonomy" id="2134037"/>
    <lineage>
        <taxon>Bacteria</taxon>
        <taxon>Bacillati</taxon>
        <taxon>Bacillota</taxon>
        <taxon>Bacilli</taxon>
        <taxon>Bacillales</taxon>
        <taxon>Caryophanaceae</taxon>
        <taxon>Bhargavaea</taxon>
    </lineage>
</organism>
<evidence type="ECO:0000259" key="12">
    <source>
        <dbReference type="PROSITE" id="PS51198"/>
    </source>
</evidence>
<dbReference type="GO" id="GO:0016787">
    <property type="term" value="F:hydrolase activity"/>
    <property type="evidence" value="ECO:0007669"/>
    <property type="project" value="UniProtKB-KW"/>
</dbReference>
<feature type="domain" description="UvrD-like helicase ATP-binding" evidence="12">
    <location>
        <begin position="19"/>
        <end position="302"/>
    </location>
</feature>
<comment type="similarity">
    <text evidence="1">Belongs to the helicase family. UvrD subfamily.</text>
</comment>
<evidence type="ECO:0000256" key="8">
    <source>
        <dbReference type="ARBA" id="ARBA00034617"/>
    </source>
</evidence>